<dbReference type="InterPro" id="IPR010730">
    <property type="entry name" value="HET"/>
</dbReference>
<sequence>MATQVEGNVGSTRHLQYKKLSGDPSRPEIRLLEVRPAQSLHDTVSARIVNLPLTPDLDFIGVSALYGDTDDTEPIIIDGKRIMVPANLGQALRHARAVFWPLQTGPTTADPKRTTVDGKGQGQRGMESNRKRPHWLRHLLRTFGLPSSEGDRSRAQNSTLRIWIDVFCVNERDEREQKEQHTLMATAYRHARTVVGWLGPKDETSDKAVQIIRDVDRAVPANFGTPEDRQLHPEHYAPHHVWIKDIQYLWQLPEGVKDLRECEVWITMSKFLGRQYFQRDWILNEIAMASFPTFLIGEEILSWSEVLRWNRCNEELSDTGAGQFPEEYRTEICSLLPLATVYTMLKAFERSKDNRPTDSSSRSVITRCPSSYSSQ</sequence>
<dbReference type="Proteomes" id="UP000284375">
    <property type="component" value="Unassembled WGS sequence"/>
</dbReference>
<dbReference type="PANTHER" id="PTHR24148">
    <property type="entry name" value="ANKYRIN REPEAT DOMAIN-CONTAINING PROTEIN 39 HOMOLOG-RELATED"/>
    <property type="match status" value="1"/>
</dbReference>
<evidence type="ECO:0000256" key="1">
    <source>
        <dbReference type="SAM" id="MobiDB-lite"/>
    </source>
</evidence>
<dbReference type="OrthoDB" id="5386682at2759"/>
<feature type="region of interest" description="Disordered" evidence="1">
    <location>
        <begin position="352"/>
        <end position="375"/>
    </location>
</feature>
<feature type="compositionally biased region" description="Polar residues" evidence="1">
    <location>
        <begin position="1"/>
        <end position="14"/>
    </location>
</feature>
<gene>
    <name evidence="3" type="ORF">VSDG_07275</name>
</gene>
<reference evidence="3 4" key="1">
    <citation type="submission" date="2015-09" db="EMBL/GenBank/DDBJ databases">
        <title>Host preference determinants of Valsa canker pathogens revealed by comparative genomics.</title>
        <authorList>
            <person name="Yin Z."/>
            <person name="Huang L."/>
        </authorList>
    </citation>
    <scope>NUCLEOTIDE SEQUENCE [LARGE SCALE GENOMIC DNA]</scope>
    <source>
        <strain evidence="3 4">YSFL</strain>
    </source>
</reference>
<dbReference type="AlphaFoldDB" id="A0A423VMP9"/>
<protein>
    <recommendedName>
        <fullName evidence="2">Heterokaryon incompatibility domain-containing protein</fullName>
    </recommendedName>
</protein>
<feature type="region of interest" description="Disordered" evidence="1">
    <location>
        <begin position="1"/>
        <end position="22"/>
    </location>
</feature>
<dbReference type="Pfam" id="PF06985">
    <property type="entry name" value="HET"/>
    <property type="match status" value="1"/>
</dbReference>
<evidence type="ECO:0000313" key="4">
    <source>
        <dbReference type="Proteomes" id="UP000284375"/>
    </source>
</evidence>
<proteinExistence type="predicted"/>
<feature type="region of interest" description="Disordered" evidence="1">
    <location>
        <begin position="103"/>
        <end position="129"/>
    </location>
</feature>
<evidence type="ECO:0000259" key="2">
    <source>
        <dbReference type="Pfam" id="PF06985"/>
    </source>
</evidence>
<organism evidence="3 4">
    <name type="scientific">Cytospora chrysosperma</name>
    <name type="common">Cytospora canker fungus</name>
    <name type="synonym">Sphaeria chrysosperma</name>
    <dbReference type="NCBI Taxonomy" id="252740"/>
    <lineage>
        <taxon>Eukaryota</taxon>
        <taxon>Fungi</taxon>
        <taxon>Dikarya</taxon>
        <taxon>Ascomycota</taxon>
        <taxon>Pezizomycotina</taxon>
        <taxon>Sordariomycetes</taxon>
        <taxon>Sordariomycetidae</taxon>
        <taxon>Diaporthales</taxon>
        <taxon>Cytosporaceae</taxon>
        <taxon>Cytospora</taxon>
    </lineage>
</organism>
<dbReference type="InterPro" id="IPR052895">
    <property type="entry name" value="HetReg/Transcr_Mod"/>
</dbReference>
<feature type="compositionally biased region" description="Polar residues" evidence="1">
    <location>
        <begin position="357"/>
        <end position="375"/>
    </location>
</feature>
<dbReference type="PANTHER" id="PTHR24148:SF64">
    <property type="entry name" value="HETEROKARYON INCOMPATIBILITY DOMAIN-CONTAINING PROTEIN"/>
    <property type="match status" value="1"/>
</dbReference>
<name>A0A423VMP9_CYTCH</name>
<comment type="caution">
    <text evidence="3">The sequence shown here is derived from an EMBL/GenBank/DDBJ whole genome shotgun (WGS) entry which is preliminary data.</text>
</comment>
<feature type="domain" description="Heterokaryon incompatibility" evidence="2">
    <location>
        <begin position="157"/>
        <end position="285"/>
    </location>
</feature>
<evidence type="ECO:0000313" key="3">
    <source>
        <dbReference type="EMBL" id="ROV92266.1"/>
    </source>
</evidence>
<dbReference type="EMBL" id="LJZO01000038">
    <property type="protein sequence ID" value="ROV92266.1"/>
    <property type="molecule type" value="Genomic_DNA"/>
</dbReference>
<keyword evidence="4" id="KW-1185">Reference proteome</keyword>
<accession>A0A423VMP9</accession>